<evidence type="ECO:0000313" key="2">
    <source>
        <dbReference type="Proteomes" id="UP000313359"/>
    </source>
</evidence>
<name>A0A5C2SPH5_9APHY</name>
<accession>A0A5C2SPH5</accession>
<keyword evidence="2" id="KW-1185">Reference proteome</keyword>
<protein>
    <submittedName>
        <fullName evidence="1">Uncharacterized protein</fullName>
    </submittedName>
</protein>
<evidence type="ECO:0000313" key="1">
    <source>
        <dbReference type="EMBL" id="RPD64997.1"/>
    </source>
</evidence>
<proteinExistence type="predicted"/>
<dbReference type="Proteomes" id="UP000313359">
    <property type="component" value="Unassembled WGS sequence"/>
</dbReference>
<reference evidence="1" key="1">
    <citation type="journal article" date="2018" name="Genome Biol. Evol.">
        <title>Genomics and development of Lentinus tigrinus, a white-rot wood-decaying mushroom with dimorphic fruiting bodies.</title>
        <authorList>
            <person name="Wu B."/>
            <person name="Xu Z."/>
            <person name="Knudson A."/>
            <person name="Carlson A."/>
            <person name="Chen N."/>
            <person name="Kovaka S."/>
            <person name="LaButti K."/>
            <person name="Lipzen A."/>
            <person name="Pennachio C."/>
            <person name="Riley R."/>
            <person name="Schakwitz W."/>
            <person name="Umezawa K."/>
            <person name="Ohm R.A."/>
            <person name="Grigoriev I.V."/>
            <person name="Nagy L.G."/>
            <person name="Gibbons J."/>
            <person name="Hibbett D."/>
        </authorList>
    </citation>
    <scope>NUCLEOTIDE SEQUENCE [LARGE SCALE GENOMIC DNA]</scope>
    <source>
        <strain evidence="1">ALCF2SS1-6</strain>
    </source>
</reference>
<gene>
    <name evidence="1" type="ORF">L227DRAFT_275046</name>
</gene>
<organism evidence="1 2">
    <name type="scientific">Lentinus tigrinus ALCF2SS1-6</name>
    <dbReference type="NCBI Taxonomy" id="1328759"/>
    <lineage>
        <taxon>Eukaryota</taxon>
        <taxon>Fungi</taxon>
        <taxon>Dikarya</taxon>
        <taxon>Basidiomycota</taxon>
        <taxon>Agaricomycotina</taxon>
        <taxon>Agaricomycetes</taxon>
        <taxon>Polyporales</taxon>
        <taxon>Polyporaceae</taxon>
        <taxon>Lentinus</taxon>
    </lineage>
</organism>
<dbReference type="AlphaFoldDB" id="A0A5C2SPH5"/>
<sequence length="95" mass="10884">MRMAPFVRRSVQIHGKMCMELALHLRWMSTGRASACHQSTAAFYWFHCRPRTPRSSVRRCVLLPTVRCSHRATRLPTLGIYVVPSSPCFLLLILG</sequence>
<dbReference type="EMBL" id="ML122253">
    <property type="protein sequence ID" value="RPD64997.1"/>
    <property type="molecule type" value="Genomic_DNA"/>
</dbReference>